<dbReference type="Proteomes" id="UP000018949">
    <property type="component" value="Unassembled WGS sequence"/>
</dbReference>
<name>W4RUQ3_9BACI</name>
<organism evidence="1 2">
    <name type="scientific">Mesobacillus boroniphilus JCM 21738</name>
    <dbReference type="NCBI Taxonomy" id="1294265"/>
    <lineage>
        <taxon>Bacteria</taxon>
        <taxon>Bacillati</taxon>
        <taxon>Bacillota</taxon>
        <taxon>Bacilli</taxon>
        <taxon>Bacillales</taxon>
        <taxon>Bacillaceae</taxon>
        <taxon>Mesobacillus</taxon>
    </lineage>
</organism>
<keyword evidence="2" id="KW-1185">Reference proteome</keyword>
<evidence type="ECO:0000313" key="2">
    <source>
        <dbReference type="Proteomes" id="UP000018949"/>
    </source>
</evidence>
<evidence type="ECO:0000313" key="1">
    <source>
        <dbReference type="EMBL" id="GAE47598.1"/>
    </source>
</evidence>
<dbReference type="EMBL" id="BAUW01000085">
    <property type="protein sequence ID" value="GAE47598.1"/>
    <property type="molecule type" value="Genomic_DNA"/>
</dbReference>
<dbReference type="RefSeq" id="WP_023626039.1">
    <property type="nucleotide sequence ID" value="NZ_BAUW01000085.1"/>
</dbReference>
<accession>W4RUQ3</accession>
<comment type="caution">
    <text evidence="1">The sequence shown here is derived from an EMBL/GenBank/DDBJ whole genome shotgun (WGS) entry which is preliminary data.</text>
</comment>
<reference evidence="1 2" key="1">
    <citation type="submission" date="2013-12" db="EMBL/GenBank/DDBJ databases">
        <title>NBRP : Genome information of microbial organism related human and environment.</title>
        <authorList>
            <person name="Hattori M."/>
            <person name="Oshima K."/>
            <person name="Inaba H."/>
            <person name="Suda W."/>
            <person name="Sakamoto M."/>
            <person name="Iino T."/>
            <person name="Kitahara M."/>
            <person name="Oshida Y."/>
            <person name="Iida T."/>
            <person name="Kudo T."/>
            <person name="Itoh T."/>
            <person name="Ahmed I."/>
            <person name="Ohkuma M."/>
        </authorList>
    </citation>
    <scope>NUCLEOTIDE SEQUENCE [LARGE SCALE GENOMIC DNA]</scope>
    <source>
        <strain evidence="1 2">JCM 21738</strain>
    </source>
</reference>
<proteinExistence type="predicted"/>
<dbReference type="AlphaFoldDB" id="W4RUQ3"/>
<gene>
    <name evidence="1" type="ORF">JCM21738_4595</name>
</gene>
<protein>
    <submittedName>
        <fullName evidence="1">Uncharacterized protein</fullName>
    </submittedName>
</protein>
<sequence>MWLNVDIPTKKVTIHEDDCPYIPKGDSKYKKLNGLLRDGGWLNYKNREEALLEYEHNYREYERGYCFTCDNRKAPTKNLIDSTHHLSEDVLLDLREESGNVSWQYTASKHGFEEEED</sequence>